<dbReference type="PRINTS" id="PR00702">
    <property type="entry name" value="ACRIFLAVINRP"/>
</dbReference>
<dbReference type="InterPro" id="IPR048634">
    <property type="entry name" value="SecD_SecF_C"/>
</dbReference>
<evidence type="ECO:0000256" key="8">
    <source>
        <dbReference type="ARBA" id="ARBA00023136"/>
    </source>
</evidence>
<name>A0A2H0WV65_9BACT</name>
<feature type="transmembrane region" description="Helical" evidence="9">
    <location>
        <begin position="323"/>
        <end position="343"/>
    </location>
</feature>
<feature type="domain" description="Protein translocase subunit SecDF P1" evidence="11">
    <location>
        <begin position="94"/>
        <end position="151"/>
    </location>
</feature>
<dbReference type="InterPro" id="IPR022646">
    <property type="entry name" value="SecD/SecF_CS"/>
</dbReference>
<comment type="function">
    <text evidence="9">Part of the Sec protein translocase complex. Interacts with the SecYEG preprotein conducting channel. SecDF uses the proton motive force (PMF) to complete protein translocation after the ATP-dependent function of SecA.</text>
</comment>
<feature type="transmembrane region" description="Helical" evidence="9">
    <location>
        <begin position="349"/>
        <end position="370"/>
    </location>
</feature>
<dbReference type="EMBL" id="PEZF01000106">
    <property type="protein sequence ID" value="PIS16562.1"/>
    <property type="molecule type" value="Genomic_DNA"/>
</dbReference>
<dbReference type="GO" id="GO:0006605">
    <property type="term" value="P:protein targeting"/>
    <property type="evidence" value="ECO:0007669"/>
    <property type="project" value="UniProtKB-UniRule"/>
</dbReference>
<dbReference type="AlphaFoldDB" id="A0A2H0WV65"/>
<dbReference type="Gene3D" id="1.20.1640.10">
    <property type="entry name" value="Multidrug efflux transporter AcrB transmembrane domain"/>
    <property type="match status" value="1"/>
</dbReference>
<dbReference type="Pfam" id="PF22599">
    <property type="entry name" value="SecDF_P1_head"/>
    <property type="match status" value="1"/>
</dbReference>
<dbReference type="FunFam" id="1.20.1640.10:FF:000004">
    <property type="entry name" value="Protein translocase subunit SecD"/>
    <property type="match status" value="1"/>
</dbReference>
<keyword evidence="6 9" id="KW-1133">Transmembrane helix</keyword>
<evidence type="ECO:0000256" key="5">
    <source>
        <dbReference type="ARBA" id="ARBA00022927"/>
    </source>
</evidence>
<evidence type="ECO:0000259" key="10">
    <source>
        <dbReference type="Pfam" id="PF02355"/>
    </source>
</evidence>
<dbReference type="InterPro" id="IPR048631">
    <property type="entry name" value="SecD_1st"/>
</dbReference>
<evidence type="ECO:0000256" key="3">
    <source>
        <dbReference type="ARBA" id="ARBA00022475"/>
    </source>
</evidence>
<dbReference type="HAMAP" id="MF_01463_B">
    <property type="entry name" value="SecD_B"/>
    <property type="match status" value="1"/>
</dbReference>
<dbReference type="NCBIfam" id="TIGR01129">
    <property type="entry name" value="secD"/>
    <property type="match status" value="1"/>
</dbReference>
<dbReference type="Pfam" id="PF07549">
    <property type="entry name" value="Sec_GG"/>
    <property type="match status" value="1"/>
</dbReference>
<evidence type="ECO:0000256" key="1">
    <source>
        <dbReference type="ARBA" id="ARBA00004651"/>
    </source>
</evidence>
<reference evidence="14" key="1">
    <citation type="submission" date="2017-09" db="EMBL/GenBank/DDBJ databases">
        <title>Depth-based differentiation of microbial function through sediment-hosted aquifers and enrichment of novel symbionts in the deep terrestrial subsurface.</title>
        <authorList>
            <person name="Probst A.J."/>
            <person name="Ladd B."/>
            <person name="Jarett J.K."/>
            <person name="Geller-Mcgrath D.E."/>
            <person name="Sieber C.M.K."/>
            <person name="Emerson J.B."/>
            <person name="Anantharaman K."/>
            <person name="Thomas B.C."/>
            <person name="Malmstrom R."/>
            <person name="Stieglmeier M."/>
            <person name="Klingl A."/>
            <person name="Woyke T."/>
            <person name="Ryan C.M."/>
            <person name="Banfield J.F."/>
        </authorList>
    </citation>
    <scope>NUCLEOTIDE SEQUENCE [LARGE SCALE GENOMIC DNA]</scope>
</reference>
<dbReference type="GO" id="GO:0005886">
    <property type="term" value="C:plasma membrane"/>
    <property type="evidence" value="ECO:0007669"/>
    <property type="project" value="UniProtKB-SubCell"/>
</dbReference>
<keyword evidence="8 9" id="KW-0472">Membrane</keyword>
<feature type="transmembrane region" description="Helical" evidence="9">
    <location>
        <begin position="300"/>
        <end position="318"/>
    </location>
</feature>
<feature type="domain" description="SecDF P1 head subdomain" evidence="12">
    <location>
        <begin position="181"/>
        <end position="277"/>
    </location>
</feature>
<keyword evidence="3 9" id="KW-1003">Cell membrane</keyword>
<feature type="transmembrane region" description="Helical" evidence="9">
    <location>
        <begin position="402"/>
        <end position="420"/>
    </location>
</feature>
<dbReference type="GO" id="GO:0065002">
    <property type="term" value="P:intracellular protein transmembrane transport"/>
    <property type="evidence" value="ECO:0007669"/>
    <property type="project" value="UniProtKB-UniRule"/>
</dbReference>
<gene>
    <name evidence="9 13" type="primary">secD</name>
    <name evidence="13" type="ORF">COT61_03280</name>
</gene>
<feature type="domain" description="Protein export membrane protein SecD/SecF C-terminal" evidence="10">
    <location>
        <begin position="279"/>
        <end position="449"/>
    </location>
</feature>
<dbReference type="Pfam" id="PF21760">
    <property type="entry name" value="SecD_1st"/>
    <property type="match status" value="1"/>
</dbReference>
<evidence type="ECO:0000313" key="13">
    <source>
        <dbReference type="EMBL" id="PIS16562.1"/>
    </source>
</evidence>
<comment type="similarity">
    <text evidence="9">Belongs to the SecD/SecF family. SecD subfamily.</text>
</comment>
<dbReference type="GO" id="GO:0043952">
    <property type="term" value="P:protein transport by the Sec complex"/>
    <property type="evidence" value="ECO:0007669"/>
    <property type="project" value="UniProtKB-UniRule"/>
</dbReference>
<evidence type="ECO:0000256" key="7">
    <source>
        <dbReference type="ARBA" id="ARBA00023010"/>
    </source>
</evidence>
<dbReference type="InterPro" id="IPR001036">
    <property type="entry name" value="Acrflvin-R"/>
</dbReference>
<dbReference type="Proteomes" id="UP000229080">
    <property type="component" value="Unassembled WGS sequence"/>
</dbReference>
<dbReference type="InterPro" id="IPR054384">
    <property type="entry name" value="SecDF_P1_head"/>
</dbReference>
<keyword evidence="7 9" id="KW-0811">Translocation</keyword>
<evidence type="ECO:0000256" key="4">
    <source>
        <dbReference type="ARBA" id="ARBA00022692"/>
    </source>
</evidence>
<evidence type="ECO:0000259" key="11">
    <source>
        <dbReference type="Pfam" id="PF21760"/>
    </source>
</evidence>
<accession>A0A2H0WV65</accession>
<comment type="caution">
    <text evidence="13">The sequence shown here is derived from an EMBL/GenBank/DDBJ whole genome shotgun (WGS) entry which is preliminary data.</text>
</comment>
<comment type="caution">
    <text evidence="9">Lacks conserved residue(s) required for the propagation of feature annotation.</text>
</comment>
<organism evidence="13 14">
    <name type="scientific">Candidatus Portnoybacteria bacterium CG09_land_8_20_14_0_10_44_13</name>
    <dbReference type="NCBI Taxonomy" id="1974811"/>
    <lineage>
        <taxon>Bacteria</taxon>
        <taxon>Candidatus Portnoyibacteriota</taxon>
    </lineage>
</organism>
<keyword evidence="4 9" id="KW-0812">Transmembrane</keyword>
<dbReference type="NCBIfam" id="TIGR00916">
    <property type="entry name" value="2A0604s01"/>
    <property type="match status" value="1"/>
</dbReference>
<keyword evidence="5 9" id="KW-0653">Protein transport</keyword>
<dbReference type="InterPro" id="IPR005791">
    <property type="entry name" value="SecD"/>
</dbReference>
<evidence type="ECO:0000259" key="12">
    <source>
        <dbReference type="Pfam" id="PF22599"/>
    </source>
</evidence>
<comment type="subunit">
    <text evidence="9">Forms a complex with SecF. Part of the essential Sec protein translocation apparatus which comprises SecA, SecYEG and auxiliary proteins SecDF. Other proteins may also be involved.</text>
</comment>
<dbReference type="InterPro" id="IPR055344">
    <property type="entry name" value="SecD_SecF_C_bact"/>
</dbReference>
<dbReference type="SUPFAM" id="SSF82866">
    <property type="entry name" value="Multidrug efflux transporter AcrB transmembrane domain"/>
    <property type="match status" value="1"/>
</dbReference>
<dbReference type="GO" id="GO:0015450">
    <property type="term" value="F:protein-transporting ATPase activity"/>
    <property type="evidence" value="ECO:0007669"/>
    <property type="project" value="InterPro"/>
</dbReference>
<feature type="transmembrane region" description="Helical" evidence="9">
    <location>
        <begin position="426"/>
        <end position="450"/>
    </location>
</feature>
<protein>
    <recommendedName>
        <fullName evidence="9">Protein translocase subunit SecD</fullName>
    </recommendedName>
</protein>
<dbReference type="InterPro" id="IPR022813">
    <property type="entry name" value="SecD/SecF_arch_bac"/>
</dbReference>
<proteinExistence type="inferred from homology"/>
<evidence type="ECO:0000256" key="9">
    <source>
        <dbReference type="HAMAP-Rule" id="MF_01463"/>
    </source>
</evidence>
<dbReference type="PANTHER" id="PTHR30081:SF1">
    <property type="entry name" value="PROTEIN TRANSLOCASE SUBUNIT SECD"/>
    <property type="match status" value="1"/>
</dbReference>
<dbReference type="Gene3D" id="3.30.70.3220">
    <property type="match status" value="1"/>
</dbReference>
<dbReference type="PANTHER" id="PTHR30081">
    <property type="entry name" value="PROTEIN-EXPORT MEMBRANE PROTEIN SEC"/>
    <property type="match status" value="1"/>
</dbReference>
<sequence>MDIRKRVKKITIAIFIVAALAGFLDYSRAWNKSADWLNAKKNEAGFLRQTPNIPQFFNLPFKLGLDLRGGTHLIYEADLSQIGVGKPEEAMGGVRDVIERRVNLFGVTEPVVQTEKIGDHYRLIVELAGVKDVNEAIEMIGETPSLDFREARSEDQTNNILVAQKAGDSVALSEDPYFGSPTELTGKYLTKSQVEFDSNTGKPGISLEFNGDGATLFEQITGRNVGKRLAIYLDGAPISAPVVQEAISGGKARITGNFTIAEAKTMVQRLNAGALPVPIKLINQQTVGASLGETSLRQSLKAGLIGLLVVALFMIGWYRLPGVVSVVALLIYALVVLAIFKLIPVTLTLAGIAGFILSIGMAVDANILIFERTKEELKAGKSLARAVEEGFKRAWTSIRDSNVSSLITCVILFWLGTSVIKGFALTLAIGILISMFSAITVTRTFLLWFVGGKLEKLEWMWR</sequence>
<evidence type="ECO:0000313" key="14">
    <source>
        <dbReference type="Proteomes" id="UP000229080"/>
    </source>
</evidence>
<dbReference type="Pfam" id="PF02355">
    <property type="entry name" value="SecD_SecF_C"/>
    <property type="match status" value="1"/>
</dbReference>
<comment type="subcellular location">
    <subcellularLocation>
        <location evidence="1 9">Cell membrane</location>
        <topology evidence="1 9">Multi-pass membrane protein</topology>
    </subcellularLocation>
</comment>
<evidence type="ECO:0000256" key="2">
    <source>
        <dbReference type="ARBA" id="ARBA00022448"/>
    </source>
</evidence>
<evidence type="ECO:0000256" key="6">
    <source>
        <dbReference type="ARBA" id="ARBA00022989"/>
    </source>
</evidence>
<keyword evidence="2 9" id="KW-0813">Transport</keyword>